<gene>
    <name evidence="1" type="ORF">HEB94_009153</name>
</gene>
<comment type="caution">
    <text evidence="1">The sequence shown here is derived from an EMBL/GenBank/DDBJ whole genome shotgun (WGS) entry which is preliminary data.</text>
</comment>
<sequence length="283" mass="30111">MTKLELGPVGIGLDYVGHPLSAVLDAASELEGLGFSSILLSGGANDDLSRVGEIVRRTDRIPVFPGIFSVDLIDRASVARTYAEVQASDPDRFLVGLGGAHGPRPLETLAGYLDELDTLDPTVPASARILAALGPRMLELSRDRAAAALPILVTPDYTAQARELLGPDTALIVQHFVAVDTDPERARAAARGPLSFLRQIPGYARNFARMGFSADDVAHLSDRMVDALVAWGDIEAIGEHVDALLRAGADQVALTIVRVEGELEDLPAEQWRRLAQIVPATAG</sequence>
<evidence type="ECO:0000313" key="1">
    <source>
        <dbReference type="EMBL" id="MBE1612305.1"/>
    </source>
</evidence>
<dbReference type="InterPro" id="IPR036661">
    <property type="entry name" value="Luciferase-like_sf"/>
</dbReference>
<dbReference type="RefSeq" id="WP_192755377.1">
    <property type="nucleotide sequence ID" value="NZ_BAABJL010000005.1"/>
</dbReference>
<reference evidence="1" key="1">
    <citation type="submission" date="2020-10" db="EMBL/GenBank/DDBJ databases">
        <title>Sequencing the genomes of 1000 actinobacteria strains.</title>
        <authorList>
            <person name="Klenk H.-P."/>
        </authorList>
    </citation>
    <scope>NUCLEOTIDE SEQUENCE</scope>
    <source>
        <strain evidence="1">DSM 45354</strain>
    </source>
</reference>
<dbReference type="AlphaFoldDB" id="A0A927N436"/>
<organism evidence="1 2">
    <name type="scientific">Actinopolymorpha pittospori</name>
    <dbReference type="NCBI Taxonomy" id="648752"/>
    <lineage>
        <taxon>Bacteria</taxon>
        <taxon>Bacillati</taxon>
        <taxon>Actinomycetota</taxon>
        <taxon>Actinomycetes</taxon>
        <taxon>Propionibacteriales</taxon>
        <taxon>Actinopolymorphaceae</taxon>
        <taxon>Actinopolymorpha</taxon>
    </lineage>
</organism>
<protein>
    <submittedName>
        <fullName evidence="1">F420-dependent oxidoreductase</fullName>
    </submittedName>
</protein>
<dbReference type="GO" id="GO:0016705">
    <property type="term" value="F:oxidoreductase activity, acting on paired donors, with incorporation or reduction of molecular oxygen"/>
    <property type="evidence" value="ECO:0007669"/>
    <property type="project" value="InterPro"/>
</dbReference>
<dbReference type="Proteomes" id="UP000638648">
    <property type="component" value="Unassembled WGS sequence"/>
</dbReference>
<dbReference type="NCBIfam" id="TIGR03620">
    <property type="entry name" value="F420_MSMEG_4141"/>
    <property type="match status" value="1"/>
</dbReference>
<keyword evidence="2" id="KW-1185">Reference proteome</keyword>
<proteinExistence type="predicted"/>
<evidence type="ECO:0000313" key="2">
    <source>
        <dbReference type="Proteomes" id="UP000638648"/>
    </source>
</evidence>
<dbReference type="Gene3D" id="3.20.20.30">
    <property type="entry name" value="Luciferase-like domain"/>
    <property type="match status" value="1"/>
</dbReference>
<accession>A0A927N436</accession>
<dbReference type="EMBL" id="JADBEM010000001">
    <property type="protein sequence ID" value="MBE1612305.1"/>
    <property type="molecule type" value="Genomic_DNA"/>
</dbReference>
<dbReference type="SUPFAM" id="SSF51679">
    <property type="entry name" value="Bacterial luciferase-like"/>
    <property type="match status" value="1"/>
</dbReference>
<name>A0A927N436_9ACTN</name>
<dbReference type="InterPro" id="IPR019922">
    <property type="entry name" value="Lucif-like_OxRdatse_MSMEG_4141"/>
</dbReference>